<dbReference type="OrthoDB" id="1092431at2"/>
<reference evidence="2 3" key="1">
    <citation type="submission" date="2018-05" db="EMBL/GenBank/DDBJ databases">
        <title>Brumimicrobium oceani sp. nov., isolated from coastal sediment.</title>
        <authorList>
            <person name="Kou Y."/>
        </authorList>
    </citation>
    <scope>NUCLEOTIDE SEQUENCE [LARGE SCALE GENOMIC DNA]</scope>
    <source>
        <strain evidence="2 3">C305</strain>
    </source>
</reference>
<evidence type="ECO:0000313" key="2">
    <source>
        <dbReference type="EMBL" id="PWH85492.1"/>
    </source>
</evidence>
<organism evidence="2 3">
    <name type="scientific">Brumimicrobium oceani</name>
    <dbReference type="NCBI Taxonomy" id="2100725"/>
    <lineage>
        <taxon>Bacteria</taxon>
        <taxon>Pseudomonadati</taxon>
        <taxon>Bacteroidota</taxon>
        <taxon>Flavobacteriia</taxon>
        <taxon>Flavobacteriales</taxon>
        <taxon>Crocinitomicaceae</taxon>
        <taxon>Brumimicrobium</taxon>
    </lineage>
</organism>
<dbReference type="Proteomes" id="UP000245370">
    <property type="component" value="Unassembled WGS sequence"/>
</dbReference>
<dbReference type="InterPro" id="IPR018488">
    <property type="entry name" value="cNMP-bd_CS"/>
</dbReference>
<dbReference type="PROSITE" id="PS00888">
    <property type="entry name" value="CNMP_BINDING_1"/>
    <property type="match status" value="1"/>
</dbReference>
<dbReference type="PROSITE" id="PS50042">
    <property type="entry name" value="CNMP_BINDING_3"/>
    <property type="match status" value="1"/>
</dbReference>
<dbReference type="EMBL" id="QFRJ01000006">
    <property type="protein sequence ID" value="PWH85492.1"/>
    <property type="molecule type" value="Genomic_DNA"/>
</dbReference>
<evidence type="ECO:0000313" key="3">
    <source>
        <dbReference type="Proteomes" id="UP000245370"/>
    </source>
</evidence>
<protein>
    <submittedName>
        <fullName evidence="2">Cyclic nucleotide-binding protein</fullName>
    </submittedName>
</protein>
<gene>
    <name evidence="2" type="ORF">DIT68_09560</name>
</gene>
<dbReference type="InterPro" id="IPR000595">
    <property type="entry name" value="cNMP-bd_dom"/>
</dbReference>
<dbReference type="InterPro" id="IPR014710">
    <property type="entry name" value="RmlC-like_jellyroll"/>
</dbReference>
<proteinExistence type="predicted"/>
<dbReference type="AlphaFoldDB" id="A0A2U2XCH3"/>
<sequence length="199" mass="23280">MRNFSFREFLTSNISADPEVITQLLQRCQRKSYKKGDFLILAGANCSHIFFVEKGVLRQYSIDEKGKEHILQFAPEGWLLNDRESMYFNQPSKYYIEALENTDVFILDEKVIDQLALEIPSFSTFNTELLNNHIRHLQNRINLLLSATAEERYLTFIQMYPDILLRVPQWMVASYLGITAESLSRVRKELVAKNFKKTS</sequence>
<dbReference type="CDD" id="cd00038">
    <property type="entry name" value="CAP_ED"/>
    <property type="match status" value="1"/>
</dbReference>
<dbReference type="RefSeq" id="WP_109359573.1">
    <property type="nucleotide sequence ID" value="NZ_QFRJ01000006.1"/>
</dbReference>
<dbReference type="Gene3D" id="2.60.120.10">
    <property type="entry name" value="Jelly Rolls"/>
    <property type="match status" value="1"/>
</dbReference>
<accession>A0A2U2XCH3</accession>
<name>A0A2U2XCH3_9FLAO</name>
<keyword evidence="3" id="KW-1185">Reference proteome</keyword>
<dbReference type="Pfam" id="PF00027">
    <property type="entry name" value="cNMP_binding"/>
    <property type="match status" value="1"/>
</dbReference>
<evidence type="ECO:0000259" key="1">
    <source>
        <dbReference type="PROSITE" id="PS50042"/>
    </source>
</evidence>
<comment type="caution">
    <text evidence="2">The sequence shown here is derived from an EMBL/GenBank/DDBJ whole genome shotgun (WGS) entry which is preliminary data.</text>
</comment>
<feature type="domain" description="Cyclic nucleotide-binding" evidence="1">
    <location>
        <begin position="15"/>
        <end position="115"/>
    </location>
</feature>
<dbReference type="SUPFAM" id="SSF51206">
    <property type="entry name" value="cAMP-binding domain-like"/>
    <property type="match status" value="1"/>
</dbReference>
<reference evidence="2 3" key="2">
    <citation type="submission" date="2018-05" db="EMBL/GenBank/DDBJ databases">
        <authorList>
            <person name="Lanie J.A."/>
            <person name="Ng W.-L."/>
            <person name="Kazmierczak K.M."/>
            <person name="Andrzejewski T.M."/>
            <person name="Davidsen T.M."/>
            <person name="Wayne K.J."/>
            <person name="Tettelin H."/>
            <person name="Glass J.I."/>
            <person name="Rusch D."/>
            <person name="Podicherti R."/>
            <person name="Tsui H.-C.T."/>
            <person name="Winkler M.E."/>
        </authorList>
    </citation>
    <scope>NUCLEOTIDE SEQUENCE [LARGE SCALE GENOMIC DNA]</scope>
    <source>
        <strain evidence="2 3">C305</strain>
    </source>
</reference>
<dbReference type="InterPro" id="IPR018490">
    <property type="entry name" value="cNMP-bd_dom_sf"/>
</dbReference>